<protein>
    <submittedName>
        <fullName evidence="1">Uncharacterized protein</fullName>
    </submittedName>
</protein>
<dbReference type="Proteomes" id="UP000050509">
    <property type="component" value="Unassembled WGS sequence"/>
</dbReference>
<gene>
    <name evidence="1" type="ORF">SE17_21430</name>
</gene>
<feature type="non-terminal residue" evidence="1">
    <location>
        <position position="61"/>
    </location>
</feature>
<dbReference type="EMBL" id="LJCR01000931">
    <property type="protein sequence ID" value="KPV51395.1"/>
    <property type="molecule type" value="Genomic_DNA"/>
</dbReference>
<organism evidence="1 2">
    <name type="scientific">Kouleothrix aurantiaca</name>
    <dbReference type="NCBI Taxonomy" id="186479"/>
    <lineage>
        <taxon>Bacteria</taxon>
        <taxon>Bacillati</taxon>
        <taxon>Chloroflexota</taxon>
        <taxon>Chloroflexia</taxon>
        <taxon>Chloroflexales</taxon>
        <taxon>Roseiflexineae</taxon>
        <taxon>Roseiflexaceae</taxon>
        <taxon>Kouleothrix</taxon>
    </lineage>
</organism>
<proteinExistence type="predicted"/>
<comment type="caution">
    <text evidence="1">The sequence shown here is derived from an EMBL/GenBank/DDBJ whole genome shotgun (WGS) entry which is preliminary data.</text>
</comment>
<sequence>MKSSSRTHRSMSIATRLNTARLAINNTLNNPALLARVEAYGYTAERIAEGQALLAAANTAV</sequence>
<keyword evidence="2" id="KW-1185">Reference proteome</keyword>
<evidence type="ECO:0000313" key="1">
    <source>
        <dbReference type="EMBL" id="KPV51395.1"/>
    </source>
</evidence>
<reference evidence="1 2" key="1">
    <citation type="submission" date="2015-09" db="EMBL/GenBank/DDBJ databases">
        <title>Draft genome sequence of Kouleothrix aurantiaca JCM 19913.</title>
        <authorList>
            <person name="Hemp J."/>
        </authorList>
    </citation>
    <scope>NUCLEOTIDE SEQUENCE [LARGE SCALE GENOMIC DNA]</scope>
    <source>
        <strain evidence="1 2">COM-B</strain>
    </source>
</reference>
<accession>A0A0P9HAJ8</accession>
<dbReference type="AlphaFoldDB" id="A0A0P9HAJ8"/>
<name>A0A0P9HAJ8_9CHLR</name>
<evidence type="ECO:0000313" key="2">
    <source>
        <dbReference type="Proteomes" id="UP000050509"/>
    </source>
</evidence>